<dbReference type="RefSeq" id="WP_191910731.1">
    <property type="nucleotide sequence ID" value="NZ_JABUXR010000002.1"/>
</dbReference>
<evidence type="ECO:0000313" key="5">
    <source>
        <dbReference type="Proteomes" id="UP000645007"/>
    </source>
</evidence>
<feature type="transmembrane region" description="Helical" evidence="2">
    <location>
        <begin position="641"/>
        <end position="657"/>
    </location>
</feature>
<organism evidence="4 5">
    <name type="scientific">Limosilactobacillus urinaemulieris</name>
    <dbReference type="NCBI Taxonomy" id="2742600"/>
    <lineage>
        <taxon>Bacteria</taxon>
        <taxon>Bacillati</taxon>
        <taxon>Bacillota</taxon>
        <taxon>Bacilli</taxon>
        <taxon>Lactobacillales</taxon>
        <taxon>Lactobacillaceae</taxon>
        <taxon>Limosilactobacillus</taxon>
    </lineage>
</organism>
<dbReference type="NCBIfam" id="TIGR02675">
    <property type="entry name" value="tape_meas_nterm"/>
    <property type="match status" value="1"/>
</dbReference>
<sequence>MKVQNEMATRISVDTISAITSMRDFRNAVSAVASGWRAQEQVLKSSGQYSEAVKARISGLSQVMDIQRAKIAELRSQQEGLNQENSKQRSQWLNLEKQISQANKQLAGYESQLNKAKGNSSYYTSGLAEMQRQYRLTSEASRAYVDRLRAEGKSREANQHELSGLTDSLKSLEKQQATQKKLLNEIERQSGKTSEAYKKQETQLNRTGETIANTRNRAEELKIALEPPKGVKWKFFRNQILNVDKAEEKARQTTLNFGSALKANLMGGWIQQGFSFITSQFHSIITNGMEAAKAGAALEARWKNIGVSDNGIKELSAQVTELKTNTNLSAQAVNGLQTRFYGMTHSVSQTTTLTKGVASLADQLKLSDQQANAFAGGLSRIESSGKVTSASLGRLEKQAPGLTAAMSKASGMSQQAFKDLISSGKMTTDQFNDILAKASKDYSKNAKAFDQSAGGSMHRLRQEWTTTQAKLAKPLLKVSATGLNELSNALQNKDTQHGLQMLAKLMANAAVQAAKFIGFIAKHQSVVKTFGATIIGVGVAFKTMQDTLMAVDIVKGFAKLPLIIKSFKALGLAVKFATAGFNPWVIAIEAVVVAITLLYTHSKTFRKMCSEMGKLAVKAGKTIVKGFKAVVNWFKSDWKQIALFLVNPIAGGIALLYKHNKKFRSFVNGLGKVAKTGLKKVGHFFSSSSKNIQKTSSRMWKRITKTTKTAWRNQIRENQRGLKDARKTWNTMSRNVQRTSKNMWNRASRDARNGWNYVARWGNRSSKDVAKTWDWMNRQTTKAAQRMFQKHKRTFKAGYKVIEDQTKTWKDLTSGHWDRLFDDTQRTANDMNKFHQRLFRDMYKKLNDMTGGRLGDMVKTWQDKMSSIGDTVANAKQAIHTHFVDLVRGVIKPFNDMLADLQKGINWVLDKLGASKIGGSWQVPMPSYATGTQGAHPGGFAKVNDGKTGHYRELYRLPNGAVGMFPAVRNMVVPLPKGTSVLDGERSYTLMRMMGKIPHYATGTLDAVGNFFGDLKDDVESFMDNIDKFMDHPVEFLESVFKKFVKVSTPIKFANDLVQHVPVFIAQQAKNWIKKMLDEFQGPNGGAASEGLIRRAAAMMHVHPSDAFIHDLMQVIINESGNRSVMQQIHDMNSGGNEAGGILQYTPGTFNAYAMPGHHNRMNPLDELLAFFNNSDWQNSIGWTTIWGHRKMEWLHSGPQGSRRLNSFENGGLINKHGLYEAGEYNRPEMIVPLDMSKRSRAYQLLGEIVARFHAEEPTRSNQVDNSEDHRELQELNAKFDQLLGKFEQLLGLSNDQVLAIKSQGSFDTKQFYKKQARDAAMRSFS</sequence>
<keyword evidence="5" id="KW-1185">Reference proteome</keyword>
<name>A0ABR8ZHX8_9LACO</name>
<dbReference type="EMBL" id="JABUXR010000002">
    <property type="protein sequence ID" value="MBD8084901.1"/>
    <property type="molecule type" value="Genomic_DNA"/>
</dbReference>
<protein>
    <submittedName>
        <fullName evidence="4">Tape measure protein</fullName>
    </submittedName>
</protein>
<dbReference type="Proteomes" id="UP000645007">
    <property type="component" value="Unassembled WGS sequence"/>
</dbReference>
<evidence type="ECO:0000313" key="4">
    <source>
        <dbReference type="EMBL" id="MBD8084901.1"/>
    </source>
</evidence>
<evidence type="ECO:0000256" key="2">
    <source>
        <dbReference type="SAM" id="Phobius"/>
    </source>
</evidence>
<dbReference type="Pfam" id="PF20155">
    <property type="entry name" value="TMP_3"/>
    <property type="match status" value="1"/>
</dbReference>
<evidence type="ECO:0000259" key="3">
    <source>
        <dbReference type="Pfam" id="PF20155"/>
    </source>
</evidence>
<dbReference type="CDD" id="cd13402">
    <property type="entry name" value="LT_TF-like"/>
    <property type="match status" value="1"/>
</dbReference>
<keyword evidence="2" id="KW-0472">Membrane</keyword>
<feature type="coiled-coil region" evidence="1">
    <location>
        <begin position="155"/>
        <end position="224"/>
    </location>
</feature>
<reference evidence="4 5" key="1">
    <citation type="submission" date="2020-06" db="EMBL/GenBank/DDBJ databases">
        <title>Limosilactobacillus sp. nov.</title>
        <authorList>
            <person name="Ksiezarek M."/>
            <person name="Goncalves Ribeiro T."/>
            <person name="Rocha J."/>
            <person name="Grosso F."/>
            <person name="Peixe L."/>
        </authorList>
    </citation>
    <scope>NUCLEOTIDE SEQUENCE [LARGE SCALE GENOMIC DNA]</scope>
    <source>
        <strain evidence="5">c9Ua_26_M</strain>
    </source>
</reference>
<keyword evidence="2" id="KW-0812">Transmembrane</keyword>
<gene>
    <name evidence="4" type="ORF">HUK45_01245</name>
</gene>
<dbReference type="InterPro" id="IPR013491">
    <property type="entry name" value="Tape_meas_N"/>
</dbReference>
<comment type="caution">
    <text evidence="4">The sequence shown here is derived from an EMBL/GenBank/DDBJ whole genome shotgun (WGS) entry which is preliminary data.</text>
</comment>
<proteinExistence type="predicted"/>
<keyword evidence="2" id="KW-1133">Transmembrane helix</keyword>
<feature type="coiled-coil region" evidence="1">
    <location>
        <begin position="64"/>
        <end position="119"/>
    </location>
</feature>
<feature type="transmembrane region" description="Helical" evidence="2">
    <location>
        <begin position="581"/>
        <end position="600"/>
    </location>
</feature>
<accession>A0ABR8ZHX8</accession>
<evidence type="ECO:0000256" key="1">
    <source>
        <dbReference type="SAM" id="Coils"/>
    </source>
</evidence>
<feature type="domain" description="Tape measure protein N-terminal" evidence="3">
    <location>
        <begin position="289"/>
        <end position="472"/>
    </location>
</feature>
<keyword evidence="1" id="KW-0175">Coiled coil</keyword>